<evidence type="ECO:0000313" key="1">
    <source>
        <dbReference type="EMBL" id="OJF89622.1"/>
    </source>
</evidence>
<reference evidence="1 2" key="1">
    <citation type="submission" date="2016-02" db="EMBL/GenBank/DDBJ databases">
        <title>Genome sequencing of a beta-galactosidase producing bacteria Rhizobium sp. 59.</title>
        <authorList>
            <person name="Wang D."/>
            <person name="Kot W."/>
            <person name="Qin Y."/>
            <person name="Hansen L."/>
            <person name="Naqvi K."/>
            <person name="Rensing C."/>
        </authorList>
    </citation>
    <scope>NUCLEOTIDE SEQUENCE [LARGE SCALE GENOMIC DNA]</scope>
    <source>
        <strain evidence="1 2">59</strain>
    </source>
</reference>
<gene>
    <name evidence="1" type="ORF">AX760_24925</name>
</gene>
<accession>A0A657LKT4</accession>
<dbReference type="Proteomes" id="UP000182661">
    <property type="component" value="Unassembled WGS sequence"/>
</dbReference>
<keyword evidence="2" id="KW-1185">Reference proteome</keyword>
<protein>
    <submittedName>
        <fullName evidence="1">Uncharacterized protein</fullName>
    </submittedName>
</protein>
<evidence type="ECO:0000313" key="2">
    <source>
        <dbReference type="Proteomes" id="UP000182661"/>
    </source>
</evidence>
<dbReference type="AlphaFoldDB" id="A0A657LKT4"/>
<sequence>MTLEEFTAQLNGSTFWKEFTYSETWFNPRPEQRVELADGIILIGPLAYIFQLKERTEATDDPETEKRWFHNKVLGKATKQIRDSTRYLTEHESIGLKNAQGHSIEVRSADLTDIKKVIVFSGSKALPQDCWETKFYISRTAGFMHIIAVHDYLGIVDKLRVPNDIRLYFEYREQVLPQLHEDGVVVEEPDIMVGFLREYDLPVPGSKEQLRAFVQDLDAFDLTPILGDLLAHIQNPHPSNDYYRILLEFANSSRSIWREFKLRLIKSMEAVKERRPCRPFRFTVPGIDCTFMVAPLDPDWPSSGSDGVRMRSNAVGMFTEAAKYDAKSARAVGLLISGDGEFIQLDWCHIDHPWAKDERIEDLLANNLFRPVKERMVDSMFFRAD</sequence>
<proteinExistence type="predicted"/>
<organism evidence="1 2">
    <name type="scientific">Pararhizobium antarcticum</name>
    <dbReference type="NCBI Taxonomy" id="1798805"/>
    <lineage>
        <taxon>Bacteria</taxon>
        <taxon>Pseudomonadati</taxon>
        <taxon>Pseudomonadota</taxon>
        <taxon>Alphaproteobacteria</taxon>
        <taxon>Hyphomicrobiales</taxon>
        <taxon>Rhizobiaceae</taxon>
        <taxon>Rhizobium/Agrobacterium group</taxon>
        <taxon>Pararhizobium</taxon>
    </lineage>
</organism>
<dbReference type="RefSeq" id="WP_071835919.1">
    <property type="nucleotide sequence ID" value="NZ_LSRP01000159.1"/>
</dbReference>
<dbReference type="EMBL" id="LSRP01000159">
    <property type="protein sequence ID" value="OJF89622.1"/>
    <property type="molecule type" value="Genomic_DNA"/>
</dbReference>
<name>A0A657LKT4_9HYPH</name>
<comment type="caution">
    <text evidence="1">The sequence shown here is derived from an EMBL/GenBank/DDBJ whole genome shotgun (WGS) entry which is preliminary data.</text>
</comment>
<dbReference type="OrthoDB" id="8410020at2"/>